<dbReference type="InterPro" id="IPR029001">
    <property type="entry name" value="ITPase-like_fam"/>
</dbReference>
<comment type="similarity">
    <text evidence="1 10 11">Belongs to the HAM1 NTPase family.</text>
</comment>
<evidence type="ECO:0000256" key="10">
    <source>
        <dbReference type="HAMAP-Rule" id="MF_01405"/>
    </source>
</evidence>
<dbReference type="Proteomes" id="UP000641588">
    <property type="component" value="Unassembled WGS sequence"/>
</dbReference>
<evidence type="ECO:0000256" key="5">
    <source>
        <dbReference type="ARBA" id="ARBA00022801"/>
    </source>
</evidence>
<comment type="catalytic activity">
    <reaction evidence="9 10">
        <text>XTP + H2O = XMP + diphosphate + H(+)</text>
        <dbReference type="Rhea" id="RHEA:28610"/>
        <dbReference type="ChEBI" id="CHEBI:15377"/>
        <dbReference type="ChEBI" id="CHEBI:15378"/>
        <dbReference type="ChEBI" id="CHEBI:33019"/>
        <dbReference type="ChEBI" id="CHEBI:57464"/>
        <dbReference type="ChEBI" id="CHEBI:61314"/>
        <dbReference type="EC" id="3.6.1.66"/>
    </reaction>
</comment>
<dbReference type="HAMAP" id="MF_01405">
    <property type="entry name" value="Non_canon_purine_NTPase"/>
    <property type="match status" value="1"/>
</dbReference>
<dbReference type="FunFam" id="3.90.950.10:FF:000001">
    <property type="entry name" value="dITP/XTP pyrophosphatase"/>
    <property type="match status" value="1"/>
</dbReference>
<dbReference type="GO" id="GO:0046872">
    <property type="term" value="F:metal ion binding"/>
    <property type="evidence" value="ECO:0007669"/>
    <property type="project" value="UniProtKB-KW"/>
</dbReference>
<dbReference type="EC" id="3.6.1.66" evidence="10"/>
<accession>A0A972K0T5</accession>
<keyword evidence="4 10" id="KW-0547">Nucleotide-binding</keyword>
<keyword evidence="5 10" id="KW-0378">Hydrolase</keyword>
<keyword evidence="6 10" id="KW-0460">Magnesium</keyword>
<evidence type="ECO:0000313" key="12">
    <source>
        <dbReference type="EMBL" id="NOU95979.1"/>
    </source>
</evidence>
<dbReference type="GO" id="GO:0036220">
    <property type="term" value="F:ITP diphosphatase activity"/>
    <property type="evidence" value="ECO:0007669"/>
    <property type="project" value="UniProtKB-UniRule"/>
</dbReference>
<keyword evidence="7 10" id="KW-0546">Nucleotide metabolism</keyword>
<comment type="catalytic activity">
    <reaction evidence="8 10">
        <text>dITP + H2O = dIMP + diphosphate + H(+)</text>
        <dbReference type="Rhea" id="RHEA:28342"/>
        <dbReference type="ChEBI" id="CHEBI:15377"/>
        <dbReference type="ChEBI" id="CHEBI:15378"/>
        <dbReference type="ChEBI" id="CHEBI:33019"/>
        <dbReference type="ChEBI" id="CHEBI:61194"/>
        <dbReference type="ChEBI" id="CHEBI:61382"/>
        <dbReference type="EC" id="3.6.1.66"/>
    </reaction>
</comment>
<evidence type="ECO:0000256" key="4">
    <source>
        <dbReference type="ARBA" id="ARBA00022741"/>
    </source>
</evidence>
<comment type="caution">
    <text evidence="10">Lacks conserved residue(s) required for the propagation of feature annotation.</text>
</comment>
<feature type="binding site" evidence="10">
    <location>
        <begin position="12"/>
        <end position="17"/>
    </location>
    <ligand>
        <name>substrate</name>
    </ligand>
</feature>
<evidence type="ECO:0000256" key="9">
    <source>
        <dbReference type="ARBA" id="ARBA00052017"/>
    </source>
</evidence>
<evidence type="ECO:0000256" key="6">
    <source>
        <dbReference type="ARBA" id="ARBA00022842"/>
    </source>
</evidence>
<gene>
    <name evidence="12" type="ORF">GC093_22550</name>
</gene>
<evidence type="ECO:0000256" key="3">
    <source>
        <dbReference type="ARBA" id="ARBA00022723"/>
    </source>
</evidence>
<dbReference type="PANTHER" id="PTHR11067">
    <property type="entry name" value="INOSINE TRIPHOSPHATE PYROPHOSPHATASE/HAM1 PROTEIN"/>
    <property type="match status" value="1"/>
</dbReference>
<feature type="binding site" evidence="10">
    <location>
        <position position="75"/>
    </location>
    <ligand>
        <name>substrate</name>
    </ligand>
</feature>
<sequence>MLPQGSEIVVATRNVGKVKELASMFLEKGLVVKSLRDFSDMPDIVEDGVTFADNALIKARTIAQLLGIPVVADDSGLCVDRLNGEPGVFSARYAGEHATDEQNNRKLLEELTKLEGLPEQPSDSLSKPNSLSAAQFVCSICLVDSAGNPIVQVEASCDGEIIAEARGDNGFGYDPLFYIPDFDRTMAELELEQKNTISHRGSAIRMLWKAIEV</sequence>
<dbReference type="Gene3D" id="3.90.950.10">
    <property type="match status" value="1"/>
</dbReference>
<dbReference type="Pfam" id="PF01725">
    <property type="entry name" value="Ham1p_like"/>
    <property type="match status" value="1"/>
</dbReference>
<comment type="subunit">
    <text evidence="2 10">Homodimer.</text>
</comment>
<reference evidence="12" key="1">
    <citation type="submission" date="2019-10" db="EMBL/GenBank/DDBJ databases">
        <title>Description of Paenibacillus glebae sp. nov.</title>
        <authorList>
            <person name="Carlier A."/>
            <person name="Qi S."/>
        </authorList>
    </citation>
    <scope>NUCLEOTIDE SEQUENCE</scope>
    <source>
        <strain evidence="12">LMG 31456</strain>
    </source>
</reference>
<dbReference type="NCBIfam" id="NF011397">
    <property type="entry name" value="PRK14822.1"/>
    <property type="match status" value="1"/>
</dbReference>
<dbReference type="NCBIfam" id="TIGR00042">
    <property type="entry name" value="RdgB/HAM1 family non-canonical purine NTP pyrophosphatase"/>
    <property type="match status" value="1"/>
</dbReference>
<evidence type="ECO:0000256" key="2">
    <source>
        <dbReference type="ARBA" id="ARBA00011738"/>
    </source>
</evidence>
<evidence type="ECO:0000256" key="1">
    <source>
        <dbReference type="ARBA" id="ARBA00008023"/>
    </source>
</evidence>
<dbReference type="EMBL" id="WHOD01000087">
    <property type="protein sequence ID" value="NOU95979.1"/>
    <property type="molecule type" value="Genomic_DNA"/>
</dbReference>
<evidence type="ECO:0000313" key="13">
    <source>
        <dbReference type="Proteomes" id="UP000641588"/>
    </source>
</evidence>
<dbReference type="PANTHER" id="PTHR11067:SF9">
    <property type="entry name" value="INOSINE TRIPHOSPHATE PYROPHOSPHATASE"/>
    <property type="match status" value="1"/>
</dbReference>
<dbReference type="GO" id="GO:0000166">
    <property type="term" value="F:nucleotide binding"/>
    <property type="evidence" value="ECO:0007669"/>
    <property type="project" value="UniProtKB-KW"/>
</dbReference>
<feature type="binding site" evidence="10">
    <location>
        <begin position="171"/>
        <end position="174"/>
    </location>
    <ligand>
        <name>substrate</name>
    </ligand>
</feature>
<proteinExistence type="inferred from homology"/>
<protein>
    <recommendedName>
        <fullName evidence="10">dITP/XTP pyrophosphatase</fullName>
        <ecNumber evidence="10">3.6.1.66</ecNumber>
    </recommendedName>
    <alternativeName>
        <fullName evidence="10">Non-canonical purine NTP pyrophosphatase</fullName>
    </alternativeName>
    <alternativeName>
        <fullName evidence="10">Non-standard purine NTP pyrophosphatase</fullName>
    </alternativeName>
    <alternativeName>
        <fullName evidence="10">Nucleoside-triphosphate diphosphatase</fullName>
    </alternativeName>
    <alternativeName>
        <fullName evidence="10">Nucleoside-triphosphate pyrophosphatase</fullName>
        <shortName evidence="10">NTPase</shortName>
    </alternativeName>
</protein>
<comment type="catalytic activity">
    <reaction evidence="10">
        <text>ITP + H2O = IMP + diphosphate + H(+)</text>
        <dbReference type="Rhea" id="RHEA:29399"/>
        <dbReference type="ChEBI" id="CHEBI:15377"/>
        <dbReference type="ChEBI" id="CHEBI:15378"/>
        <dbReference type="ChEBI" id="CHEBI:33019"/>
        <dbReference type="ChEBI" id="CHEBI:58053"/>
        <dbReference type="ChEBI" id="CHEBI:61402"/>
        <dbReference type="EC" id="3.6.1.66"/>
    </reaction>
</comment>
<comment type="cofactor">
    <cofactor evidence="10">
        <name>Mg(2+)</name>
        <dbReference type="ChEBI" id="CHEBI:18420"/>
    </cofactor>
    <text evidence="10">Binds 1 Mg(2+) ion per subunit.</text>
</comment>
<feature type="binding site" evidence="10">
    <location>
        <position position="74"/>
    </location>
    <ligand>
        <name>Mg(2+)</name>
        <dbReference type="ChEBI" id="CHEBI:18420"/>
    </ligand>
</feature>
<dbReference type="GO" id="GO:0036222">
    <property type="term" value="F:XTP diphosphatase activity"/>
    <property type="evidence" value="ECO:0007669"/>
    <property type="project" value="UniProtKB-UniRule"/>
</dbReference>
<dbReference type="GO" id="GO:0035870">
    <property type="term" value="F:dITP diphosphatase activity"/>
    <property type="evidence" value="ECO:0007669"/>
    <property type="project" value="UniProtKB-UniRule"/>
</dbReference>
<dbReference type="GO" id="GO:0017111">
    <property type="term" value="F:ribonucleoside triphosphate phosphatase activity"/>
    <property type="evidence" value="ECO:0007669"/>
    <property type="project" value="InterPro"/>
</dbReference>
<keyword evidence="13" id="KW-1185">Reference proteome</keyword>
<feature type="binding site" evidence="10">
    <location>
        <position position="194"/>
    </location>
    <ligand>
        <name>substrate</name>
    </ligand>
</feature>
<dbReference type="GO" id="GO:0009146">
    <property type="term" value="P:purine nucleoside triphosphate catabolic process"/>
    <property type="evidence" value="ECO:0007669"/>
    <property type="project" value="UniProtKB-UniRule"/>
</dbReference>
<feature type="binding site" evidence="10">
    <location>
        <begin position="199"/>
        <end position="200"/>
    </location>
    <ligand>
        <name>substrate</name>
    </ligand>
</feature>
<keyword evidence="3 10" id="KW-0479">Metal-binding</keyword>
<evidence type="ECO:0000256" key="11">
    <source>
        <dbReference type="RuleBase" id="RU003781"/>
    </source>
</evidence>
<feature type="active site" description="Proton acceptor" evidence="10">
    <location>
        <position position="74"/>
    </location>
</feature>
<comment type="caution">
    <text evidence="12">The sequence shown here is derived from an EMBL/GenBank/DDBJ whole genome shotgun (WGS) entry which is preliminary data.</text>
</comment>
<evidence type="ECO:0000256" key="7">
    <source>
        <dbReference type="ARBA" id="ARBA00023080"/>
    </source>
</evidence>
<dbReference type="CDD" id="cd00515">
    <property type="entry name" value="HAM1"/>
    <property type="match status" value="1"/>
</dbReference>
<dbReference type="InterPro" id="IPR020922">
    <property type="entry name" value="dITP/XTP_pyrophosphatase"/>
</dbReference>
<dbReference type="GO" id="GO:0005829">
    <property type="term" value="C:cytosol"/>
    <property type="evidence" value="ECO:0007669"/>
    <property type="project" value="TreeGrafter"/>
</dbReference>
<evidence type="ECO:0000256" key="8">
    <source>
        <dbReference type="ARBA" id="ARBA00051875"/>
    </source>
</evidence>
<name>A0A972K0T5_9BACL</name>
<dbReference type="RefSeq" id="WP_171654205.1">
    <property type="nucleotide sequence ID" value="NZ_WHOD01000087.1"/>
</dbReference>
<comment type="function">
    <text evidence="10">Pyrophosphatase that catalyzes the hydrolysis of nucleoside triphosphates to their monophosphate derivatives, with a high preference for the non-canonical purine nucleotides XTP (xanthosine triphosphate), dITP (deoxyinosine triphosphate) and ITP. Seems to function as a house-cleaning enzyme that removes non-canonical purine nucleotides from the nucleotide pool, thus preventing their incorporation into DNA/RNA and avoiding chromosomal lesions.</text>
</comment>
<dbReference type="GO" id="GO:0009117">
    <property type="term" value="P:nucleotide metabolic process"/>
    <property type="evidence" value="ECO:0007669"/>
    <property type="project" value="UniProtKB-KW"/>
</dbReference>
<dbReference type="AlphaFoldDB" id="A0A972K0T5"/>
<organism evidence="12 13">
    <name type="scientific">Paenibacillus foliorum</name>
    <dbReference type="NCBI Taxonomy" id="2654974"/>
    <lineage>
        <taxon>Bacteria</taxon>
        <taxon>Bacillati</taxon>
        <taxon>Bacillota</taxon>
        <taxon>Bacilli</taxon>
        <taxon>Bacillales</taxon>
        <taxon>Paenibacillaceae</taxon>
        <taxon>Paenibacillus</taxon>
    </lineage>
</organism>
<dbReference type="InterPro" id="IPR002637">
    <property type="entry name" value="RdgB/HAM1"/>
</dbReference>
<dbReference type="SUPFAM" id="SSF52972">
    <property type="entry name" value="ITPase-like"/>
    <property type="match status" value="1"/>
</dbReference>